<dbReference type="SMART" id="SM00231">
    <property type="entry name" value="FA58C"/>
    <property type="match status" value="1"/>
</dbReference>
<dbReference type="PROSITE" id="PS01285">
    <property type="entry name" value="FA58C_1"/>
    <property type="match status" value="1"/>
</dbReference>
<evidence type="ECO:0000256" key="1">
    <source>
        <dbReference type="SAM" id="SignalP"/>
    </source>
</evidence>
<dbReference type="PROSITE" id="PS01286">
    <property type="entry name" value="FA58C_2"/>
    <property type="match status" value="1"/>
</dbReference>
<protein>
    <recommendedName>
        <fullName evidence="2">F5/8 type C domain-containing protein</fullName>
    </recommendedName>
</protein>
<accession>A0ABN8P3J7</accession>
<dbReference type="CDD" id="cd00057">
    <property type="entry name" value="FA58C"/>
    <property type="match status" value="1"/>
</dbReference>
<dbReference type="Gene3D" id="2.60.120.260">
    <property type="entry name" value="Galactose-binding domain-like"/>
    <property type="match status" value="1"/>
</dbReference>
<evidence type="ECO:0000313" key="3">
    <source>
        <dbReference type="EMBL" id="CAH3132497.1"/>
    </source>
</evidence>
<feature type="chain" id="PRO_5047436546" description="F5/8 type C domain-containing protein" evidence="1">
    <location>
        <begin position="22"/>
        <end position="1028"/>
    </location>
</feature>
<organism evidence="3 4">
    <name type="scientific">Porites lobata</name>
    <dbReference type="NCBI Taxonomy" id="104759"/>
    <lineage>
        <taxon>Eukaryota</taxon>
        <taxon>Metazoa</taxon>
        <taxon>Cnidaria</taxon>
        <taxon>Anthozoa</taxon>
        <taxon>Hexacorallia</taxon>
        <taxon>Scleractinia</taxon>
        <taxon>Fungiina</taxon>
        <taxon>Poritidae</taxon>
        <taxon>Porites</taxon>
    </lineage>
</organism>
<dbReference type="Proteomes" id="UP001159405">
    <property type="component" value="Unassembled WGS sequence"/>
</dbReference>
<dbReference type="PROSITE" id="PS50022">
    <property type="entry name" value="FA58C_3"/>
    <property type="match status" value="1"/>
</dbReference>
<sequence length="1028" mass="116293">MKSIFVWACLILTVLFQPGVSDIYLHTPPGSNNRLSGEGAQVTNANRLFDSQNNGNAGYNVGDKLGSKKTPLPETDQLPQEFYMGGCDDSTTEVDIMWTNQHGTGKKADHFVESQVILQYMCQEFPDGEVPLTNINTQFEYHTIRNGGTSGTQTFNKNNKENSDVKLTLGLHEPYNYYQSYLRRERNKGLYTADQKLAGDTPIYTRQNKGGTRRGYEVPEERDYYPYWGPSPWKDIAIMVSDEKTFDLMKKHVNSSQYGYKYMCIMRSKSGDQCPKKNDGQPGEKCVAKYLTAEACKKAGGKWTHFITNVMERTRGVLSTCHGIGGMKLKRGVPYEPYEVSQGGDLLEQYVLVQKPPEVLYAPSTYINHNGVGYDGKFTSYKWKVPCFPSNVTQRCVLRIRYNITSDDVPREFDASDNDKVKGNPKTKATDGQTELQLALNTAQVGRTFQDRTHVFLLKPRNILPKNYRNTTIKYIFGMGKRGNIQQAYPSMEYRFFPELLRVTTDDVVCFVWSGSNHNPKNRAGQGTDQTDRTNVCWVEEGCSSLKPPSCSSSILDVVDHVNKFDSDELNLHLNKGCYTGSASLNAELNNAPASCNPPCFRIMLPGEYCYMGTRNNNFSNRRHIGKIIVSQGSVFPKLDYGSKSYPGKSCKDIKDIRDKAKENRANGVYWILLKRRSKACSNPLGMEKGGISNAQITASSQYHSPYQSYNARLNSGGGSWIPTSNNAHQWLQVDLGKKTEVTGIKTQGRYNAHQWVKSYRVSYSNDGSTFQTYKENNQDKIFQGNTNYYSVVSNALNPSIHARYIRILPKTWYSHISMRIELLGCPSVPKTAFPVFCDMDAGGWTMVFKAVGGVEKNVYEVYKSDQTSSEDKVEALDVTNKYRDHYKNRIVLFWEIFDASEARVSLYKGGNSTVELKFSAKGTDNQNWFSVSKLTHSSQWSDIKKESKNYFSISGDTTKKRHFFVNRAYAGNCAGDTGWMVIAGKECDWERGHQHKNPILYSKLSKYTTWEKKKDVGEADVLAVFLR</sequence>
<feature type="signal peptide" evidence="1">
    <location>
        <begin position="1"/>
        <end position="21"/>
    </location>
</feature>
<dbReference type="PANTHER" id="PTHR35170:SF2">
    <property type="entry name" value="PROTEIN DD3-3"/>
    <property type="match status" value="1"/>
</dbReference>
<comment type="caution">
    <text evidence="3">The sequence shown here is derived from an EMBL/GenBank/DDBJ whole genome shotgun (WGS) entry which is preliminary data.</text>
</comment>
<evidence type="ECO:0000313" key="4">
    <source>
        <dbReference type="Proteomes" id="UP001159405"/>
    </source>
</evidence>
<dbReference type="Pfam" id="PF00754">
    <property type="entry name" value="F5_F8_type_C"/>
    <property type="match status" value="1"/>
</dbReference>
<dbReference type="SUPFAM" id="SSF49785">
    <property type="entry name" value="Galactose-binding domain-like"/>
    <property type="match status" value="1"/>
</dbReference>
<gene>
    <name evidence="3" type="ORF">PLOB_00035933</name>
</gene>
<proteinExistence type="predicted"/>
<evidence type="ECO:0000259" key="2">
    <source>
        <dbReference type="PROSITE" id="PS50022"/>
    </source>
</evidence>
<keyword evidence="1" id="KW-0732">Signal</keyword>
<dbReference type="InterPro" id="IPR053320">
    <property type="entry name" value="Protein_DD3-3_O-glyco"/>
</dbReference>
<dbReference type="InterPro" id="IPR000421">
    <property type="entry name" value="FA58C"/>
</dbReference>
<keyword evidence="4" id="KW-1185">Reference proteome</keyword>
<dbReference type="EMBL" id="CALNXK010000051">
    <property type="protein sequence ID" value="CAH3132497.1"/>
    <property type="molecule type" value="Genomic_DNA"/>
</dbReference>
<feature type="domain" description="F5/8 type C" evidence="2">
    <location>
        <begin position="681"/>
        <end position="826"/>
    </location>
</feature>
<name>A0ABN8P3J7_9CNID</name>
<reference evidence="3 4" key="1">
    <citation type="submission" date="2022-05" db="EMBL/GenBank/DDBJ databases">
        <authorList>
            <consortium name="Genoscope - CEA"/>
            <person name="William W."/>
        </authorList>
    </citation>
    <scope>NUCLEOTIDE SEQUENCE [LARGE SCALE GENOMIC DNA]</scope>
</reference>
<dbReference type="InterPro" id="IPR008979">
    <property type="entry name" value="Galactose-bd-like_sf"/>
</dbReference>
<dbReference type="PANTHER" id="PTHR35170">
    <property type="entry name" value="PROTEIN DD3-3"/>
    <property type="match status" value="1"/>
</dbReference>